<organism evidence="1 2">
    <name type="scientific">Streptacidiphilus alkalitolerans</name>
    <dbReference type="NCBI Taxonomy" id="3342712"/>
    <lineage>
        <taxon>Bacteria</taxon>
        <taxon>Bacillati</taxon>
        <taxon>Actinomycetota</taxon>
        <taxon>Actinomycetes</taxon>
        <taxon>Kitasatosporales</taxon>
        <taxon>Streptomycetaceae</taxon>
        <taxon>Streptacidiphilus</taxon>
    </lineage>
</organism>
<dbReference type="Proteomes" id="UP001592582">
    <property type="component" value="Unassembled WGS sequence"/>
</dbReference>
<gene>
    <name evidence="1" type="ORF">ACEZDG_09635</name>
</gene>
<protein>
    <submittedName>
        <fullName evidence="1">Uncharacterized protein</fullName>
    </submittedName>
</protein>
<reference evidence="1 2" key="1">
    <citation type="submission" date="2024-09" db="EMBL/GenBank/DDBJ databases">
        <authorList>
            <person name="Lee S.D."/>
        </authorList>
    </citation>
    <scope>NUCLEOTIDE SEQUENCE [LARGE SCALE GENOMIC DNA]</scope>
    <source>
        <strain evidence="1 2">N1-1</strain>
    </source>
</reference>
<keyword evidence="2" id="KW-1185">Reference proteome</keyword>
<dbReference type="EMBL" id="JBHEZX010000004">
    <property type="protein sequence ID" value="MFC1409545.1"/>
    <property type="molecule type" value="Genomic_DNA"/>
</dbReference>
<accession>A0ABV6V739</accession>
<evidence type="ECO:0000313" key="2">
    <source>
        <dbReference type="Proteomes" id="UP001592582"/>
    </source>
</evidence>
<evidence type="ECO:0000313" key="1">
    <source>
        <dbReference type="EMBL" id="MFC1409545.1"/>
    </source>
</evidence>
<comment type="caution">
    <text evidence="1">The sequence shown here is derived from an EMBL/GenBank/DDBJ whole genome shotgun (WGS) entry which is preliminary data.</text>
</comment>
<proteinExistence type="predicted"/>
<name>A0ABV6V739_9ACTN</name>
<sequence>MLWGIRVQGRERDAVVVWAGSEEAEQDRVLTVQGAGGRVLPVFRNEGQASRFLRGRGERLAARGPAFVGLAQVERWLKGPAERGIEAGWVLEAWNFLEDLARGLDAWQQLPAQGAVHNSAYDKLFGDEIATWTPEERAAVRELLTAGVTMWNSCVTARAGRLRRMGR</sequence>